<evidence type="ECO:0000256" key="1">
    <source>
        <dbReference type="ARBA" id="ARBA00022723"/>
    </source>
</evidence>
<evidence type="ECO:0000256" key="3">
    <source>
        <dbReference type="ARBA" id="ARBA00022833"/>
    </source>
</evidence>
<reference evidence="5 6" key="1">
    <citation type="journal article" date="2024" name="Int. J. Mol. Sci.">
        <title>Exploration of Alicyclobacillus spp. Genome in Search of Antibiotic Resistance.</title>
        <authorList>
            <person name="Bucka-Kolendo J."/>
            <person name="Kiousi D.E."/>
            <person name="Dekowska A."/>
            <person name="Mikolajczuk-Szczyrba A."/>
            <person name="Karadedos D.M."/>
            <person name="Michael P."/>
            <person name="Galanis A."/>
            <person name="Sokolowska B."/>
        </authorList>
    </citation>
    <scope>NUCLEOTIDE SEQUENCE [LARGE SCALE GENOMIC DNA]</scope>
    <source>
        <strain evidence="5 6">KKP 3000</strain>
    </source>
</reference>
<dbReference type="PANTHER" id="PTHR28082">
    <property type="entry name" value="ZINC FINGER PROTEIN"/>
    <property type="match status" value="1"/>
</dbReference>
<dbReference type="PROSITE" id="PS51266">
    <property type="entry name" value="ZF_CHY"/>
    <property type="match status" value="1"/>
</dbReference>
<evidence type="ECO:0000313" key="5">
    <source>
        <dbReference type="EMBL" id="MFB5190805.1"/>
    </source>
</evidence>
<keyword evidence="6" id="KW-1185">Reference proteome</keyword>
<keyword evidence="1" id="KW-0479">Metal-binding</keyword>
<gene>
    <name evidence="5" type="ORF">KKP3000_004291</name>
</gene>
<dbReference type="InterPro" id="IPR016694">
    <property type="entry name" value="UCP017292"/>
</dbReference>
<dbReference type="InterPro" id="IPR008913">
    <property type="entry name" value="Znf_CHY"/>
</dbReference>
<sequence length="115" mass="12961">MQRHEKLIYGVLVRGIDVLPDTKCGHYASEKDIIAIKFPCCNTYYPCYECHEAVADHEAIVWPRQQFGEQAVLCGHCGSELTIQAYLDADSTCPHCQSAFNPGCKAHYPLYFAMD</sequence>
<dbReference type="InterPro" id="IPR052604">
    <property type="entry name" value="Mito_Tim_assembly_helper"/>
</dbReference>
<keyword evidence="2" id="KW-0863">Zinc-finger</keyword>
<proteinExistence type="predicted"/>
<dbReference type="RefSeq" id="WP_275474427.1">
    <property type="nucleotide sequence ID" value="NZ_CP162940.1"/>
</dbReference>
<evidence type="ECO:0000259" key="4">
    <source>
        <dbReference type="PROSITE" id="PS51266"/>
    </source>
</evidence>
<dbReference type="PIRSF" id="PIRSF017292">
    <property type="entry name" value="UCP017292_Znf_CHY"/>
    <property type="match status" value="1"/>
</dbReference>
<organism evidence="5 6">
    <name type="scientific">Alicyclobacillus fastidiosus</name>
    <dbReference type="NCBI Taxonomy" id="392011"/>
    <lineage>
        <taxon>Bacteria</taxon>
        <taxon>Bacillati</taxon>
        <taxon>Bacillota</taxon>
        <taxon>Bacilli</taxon>
        <taxon>Bacillales</taxon>
        <taxon>Alicyclobacillaceae</taxon>
        <taxon>Alicyclobacillus</taxon>
    </lineage>
</organism>
<protein>
    <submittedName>
        <fullName evidence="5">CHY zinc finger protein</fullName>
    </submittedName>
</protein>
<evidence type="ECO:0000313" key="6">
    <source>
        <dbReference type="Proteomes" id="UP001579974"/>
    </source>
</evidence>
<comment type="caution">
    <text evidence="5">The sequence shown here is derived from an EMBL/GenBank/DDBJ whole genome shotgun (WGS) entry which is preliminary data.</text>
</comment>
<accession>A0ABV5AEZ8</accession>
<evidence type="ECO:0000256" key="2">
    <source>
        <dbReference type="ARBA" id="ARBA00022771"/>
    </source>
</evidence>
<dbReference type="InterPro" id="IPR037274">
    <property type="entry name" value="Znf_CHY_sf"/>
</dbReference>
<dbReference type="SUPFAM" id="SSF161219">
    <property type="entry name" value="CHY zinc finger-like"/>
    <property type="match status" value="1"/>
</dbReference>
<dbReference type="Pfam" id="PF05495">
    <property type="entry name" value="zf-CHY"/>
    <property type="match status" value="1"/>
</dbReference>
<keyword evidence="3" id="KW-0862">Zinc</keyword>
<name>A0ABV5AEZ8_9BACL</name>
<dbReference type="Proteomes" id="UP001579974">
    <property type="component" value="Unassembled WGS sequence"/>
</dbReference>
<dbReference type="EMBL" id="JBDXSU010000007">
    <property type="protein sequence ID" value="MFB5190805.1"/>
    <property type="molecule type" value="Genomic_DNA"/>
</dbReference>
<dbReference type="PANTHER" id="PTHR28082:SF1">
    <property type="entry name" value="HELPER OF TIM PROTEIN 13"/>
    <property type="match status" value="1"/>
</dbReference>
<feature type="domain" description="CHY-type" evidence="4">
    <location>
        <begin position="17"/>
        <end position="98"/>
    </location>
</feature>